<dbReference type="EMBL" id="KQ947421">
    <property type="protein sequence ID" value="KUJ13719.1"/>
    <property type="molecule type" value="Genomic_DNA"/>
</dbReference>
<evidence type="ECO:0000256" key="1">
    <source>
        <dbReference type="SAM" id="MobiDB-lite"/>
    </source>
</evidence>
<proteinExistence type="predicted"/>
<keyword evidence="4" id="KW-1185">Reference proteome</keyword>
<evidence type="ECO:0000313" key="3">
    <source>
        <dbReference type="EMBL" id="KUJ13719.1"/>
    </source>
</evidence>
<feature type="compositionally biased region" description="Polar residues" evidence="1">
    <location>
        <begin position="298"/>
        <end position="307"/>
    </location>
</feature>
<feature type="region of interest" description="Disordered" evidence="1">
    <location>
        <begin position="287"/>
        <end position="307"/>
    </location>
</feature>
<gene>
    <name evidence="3" type="ORF">LY89DRAFT_146082</name>
</gene>
<protein>
    <recommendedName>
        <fullName evidence="2">Zinc-binding loop region of homing endonuclease domain-containing protein</fullName>
    </recommendedName>
</protein>
<dbReference type="KEGG" id="psco:LY89DRAFT_146082"/>
<dbReference type="SUPFAM" id="SSF54060">
    <property type="entry name" value="His-Me finger endonucleases"/>
    <property type="match status" value="1"/>
</dbReference>
<dbReference type="STRING" id="149040.A0A194X169"/>
<dbReference type="GO" id="GO:0004519">
    <property type="term" value="F:endonuclease activity"/>
    <property type="evidence" value="ECO:0007669"/>
    <property type="project" value="InterPro"/>
</dbReference>
<dbReference type="Gene3D" id="3.90.75.10">
    <property type="entry name" value="Homing Intron 3 (I-ppo) Encoded Endonuclease, Chain A"/>
    <property type="match status" value="1"/>
</dbReference>
<feature type="compositionally biased region" description="Basic and acidic residues" evidence="1">
    <location>
        <begin position="287"/>
        <end position="297"/>
    </location>
</feature>
<reference evidence="3 4" key="1">
    <citation type="submission" date="2015-10" db="EMBL/GenBank/DDBJ databases">
        <title>Full genome of DAOMC 229536 Phialocephala scopiformis, a fungal endophyte of spruce producing the potent anti-insectan compound rugulosin.</title>
        <authorList>
            <consortium name="DOE Joint Genome Institute"/>
            <person name="Walker A.K."/>
            <person name="Frasz S.L."/>
            <person name="Seifert K.A."/>
            <person name="Miller J.D."/>
            <person name="Mondo S.J."/>
            <person name="Labutti K."/>
            <person name="Lipzen A."/>
            <person name="Dockter R."/>
            <person name="Kennedy M."/>
            <person name="Grigoriev I.V."/>
            <person name="Spatafora J.W."/>
        </authorList>
    </citation>
    <scope>NUCLEOTIDE SEQUENCE [LARGE SCALE GENOMIC DNA]</scope>
    <source>
        <strain evidence="3 4">CBS 120377</strain>
    </source>
</reference>
<dbReference type="OrthoDB" id="5386048at2759"/>
<dbReference type="Pfam" id="PF05551">
    <property type="entry name" value="zf-His_Me_endon"/>
    <property type="match status" value="1"/>
</dbReference>
<dbReference type="GeneID" id="28815080"/>
<dbReference type="AlphaFoldDB" id="A0A194X169"/>
<feature type="region of interest" description="Disordered" evidence="1">
    <location>
        <begin position="347"/>
        <end position="373"/>
    </location>
</feature>
<evidence type="ECO:0000313" key="4">
    <source>
        <dbReference type="Proteomes" id="UP000070700"/>
    </source>
</evidence>
<organism evidence="3 4">
    <name type="scientific">Mollisia scopiformis</name>
    <name type="common">Conifer needle endophyte fungus</name>
    <name type="synonym">Phialocephala scopiformis</name>
    <dbReference type="NCBI Taxonomy" id="149040"/>
    <lineage>
        <taxon>Eukaryota</taxon>
        <taxon>Fungi</taxon>
        <taxon>Dikarya</taxon>
        <taxon>Ascomycota</taxon>
        <taxon>Pezizomycotina</taxon>
        <taxon>Leotiomycetes</taxon>
        <taxon>Helotiales</taxon>
        <taxon>Mollisiaceae</taxon>
        <taxon>Mollisia</taxon>
    </lineage>
</organism>
<feature type="compositionally biased region" description="Polar residues" evidence="1">
    <location>
        <begin position="390"/>
        <end position="399"/>
    </location>
</feature>
<feature type="domain" description="Zinc-binding loop region of homing endonuclease" evidence="2">
    <location>
        <begin position="551"/>
        <end position="610"/>
    </location>
</feature>
<accession>A0A194X169</accession>
<dbReference type="InParanoid" id="A0A194X169"/>
<dbReference type="InterPro" id="IPR044930">
    <property type="entry name" value="Homing_endonuclease_His-Me"/>
</dbReference>
<feature type="region of interest" description="Disordered" evidence="1">
    <location>
        <begin position="173"/>
        <end position="202"/>
    </location>
</feature>
<sequence>MLLDATSSLDRAETVQDDSIRRVREAGSDSSPYFEERHAIDCTSFNPQDARHSLASGMESHTQKRKLGGDPSNTTPEDFERHSNSPIVPLRSLPNHRVESMPHLSHELPLLSNVSQHGNARDDEYGDTQPNTASIKTTLHQYSQESPTQINIAVEPAVKKQVIADVSLPDTQLSSRNSIGLSNDYQDSPTQINPTNDLTSTDSFEQDDLSIDMQVNPQSVASFIADELAHSARETSSITQHFHSTKARNFGSRKEAVPVGSFDNPTTLFDVTQKSKWSEASFMHQDPEVDSIHRESNDSSVLGDNNLPGTQEVCSVELGDLPRDVGPSSPQYMTALHIEKQPLFNPIYGHGPSQTPMVEDGDLPDTQSGRSAIPHDQALSHDSAMRYEDSQATQATQGDTDVAFSPLGSLPALNEMQSKNKDQQVRKDPEVVVQPGLSASANSVKPGEKAPLNKLTCRERKRIATSYNRPPSLTKAMKQWVTKTHNLLDPFREDDDCWFHPSPPPARFTASGVLRPCGKLQKCFTWQDHRGKHSLVLNYGMVSKIVNFKLTKQQKDGFINKQWHLSHLCGNWTCLNPRHTTVEPGKINISRNNCFSHRSGCLHDPKCLKEKKVPLAPDGKPIDHDASTGQGASQKPVEDWDEWAMHSFDDGEVSVLIDDQDETEFAMNGEDEDETEVEVLSS</sequence>
<feature type="region of interest" description="Disordered" evidence="1">
    <location>
        <begin position="56"/>
        <end position="91"/>
    </location>
</feature>
<dbReference type="Proteomes" id="UP000070700">
    <property type="component" value="Unassembled WGS sequence"/>
</dbReference>
<name>A0A194X169_MOLSC</name>
<feature type="region of interest" description="Disordered" evidence="1">
    <location>
        <begin position="613"/>
        <end position="639"/>
    </location>
</feature>
<dbReference type="RefSeq" id="XP_018068074.1">
    <property type="nucleotide sequence ID" value="XM_018205354.1"/>
</dbReference>
<dbReference type="InterPro" id="IPR008704">
    <property type="entry name" value="Endonuclease_Zinc-binding_loop"/>
</dbReference>
<feature type="region of interest" description="Disordered" evidence="1">
    <location>
        <begin position="385"/>
        <end position="408"/>
    </location>
</feature>
<dbReference type="InterPro" id="IPR044925">
    <property type="entry name" value="His-Me_finger_sf"/>
</dbReference>
<evidence type="ECO:0000259" key="2">
    <source>
        <dbReference type="Pfam" id="PF05551"/>
    </source>
</evidence>